<dbReference type="Gramene" id="mRNA:HanXRQr2_Chr12g0548321">
    <property type="protein sequence ID" value="mRNA:HanXRQr2_Chr12g0548321"/>
    <property type="gene ID" value="HanXRQr2_Chr12g0548321"/>
</dbReference>
<accession>A0A251RLM5</accession>
<dbReference type="Pfam" id="PF01476">
    <property type="entry name" value="LysM"/>
    <property type="match status" value="2"/>
</dbReference>
<name>A0A251RLM5_HELAN</name>
<feature type="signal peptide" evidence="1">
    <location>
        <begin position="1"/>
        <end position="23"/>
    </location>
</feature>
<dbReference type="GO" id="GO:0005886">
    <property type="term" value="C:plasma membrane"/>
    <property type="evidence" value="ECO:0007669"/>
    <property type="project" value="EnsemblPlants"/>
</dbReference>
<dbReference type="AlphaFoldDB" id="A0A251RLM5"/>
<dbReference type="EMBL" id="CM007906">
    <property type="protein sequence ID" value="OTF85245.1"/>
    <property type="molecule type" value="Genomic_DNA"/>
</dbReference>
<dbReference type="OMA" id="NVCNAGM"/>
<evidence type="ECO:0000313" key="4">
    <source>
        <dbReference type="EMBL" id="OTF85245.1"/>
    </source>
</evidence>
<evidence type="ECO:0000313" key="5">
    <source>
        <dbReference type="Proteomes" id="UP000215914"/>
    </source>
</evidence>
<dbReference type="SUPFAM" id="SSF54106">
    <property type="entry name" value="LysM domain"/>
    <property type="match status" value="1"/>
</dbReference>
<evidence type="ECO:0000259" key="2">
    <source>
        <dbReference type="PROSITE" id="PS51782"/>
    </source>
</evidence>
<sequence length="359" mass="38494">MKFPLIFPTLIILSSIFSPQSTAQDPGFRCTNPTSTTCNSLIDYKLPNTTTLSAITTLFQIRNLRSLLAANNLPITTSKDTVYNATQTLKIPFPCLCRNGTGISNHRPIYTVVPDDGLYHIAAEVFSSLVSYPQIQKVNNISDADTILVGQELWIPLPCSCDDVDGEAVMHYGYLVAAGNSVGGIAMEFNTTESTLLDLNGMGSAADLKADTIIDVPLKVCKTSLRNDSMDYPLLVPNNTYIFTANNCVRCECSAANNWILNCEPAGIQKRNGGTCPSMQCAGTSFDLGNTTSDSPCSLSRCAYGGYGNNTIYTELTQESTCPGGSGNNSSPSGNGAKGLRWSFVLAASFIGLLHLLRL</sequence>
<dbReference type="SMART" id="SM00257">
    <property type="entry name" value="LysM"/>
    <property type="match status" value="2"/>
</dbReference>
<evidence type="ECO:0000313" key="3">
    <source>
        <dbReference type="EMBL" id="KAF5778506.1"/>
    </source>
</evidence>
<dbReference type="OrthoDB" id="2107166at2759"/>
<feature type="chain" id="PRO_5041122183" evidence="1">
    <location>
        <begin position="24"/>
        <end position="359"/>
    </location>
</feature>
<evidence type="ECO:0000256" key="1">
    <source>
        <dbReference type="SAM" id="SignalP"/>
    </source>
</evidence>
<dbReference type="EMBL" id="MNCJ02000327">
    <property type="protein sequence ID" value="KAF5778506.1"/>
    <property type="molecule type" value="Genomic_DNA"/>
</dbReference>
<dbReference type="InterPro" id="IPR018392">
    <property type="entry name" value="LysM"/>
</dbReference>
<dbReference type="InParanoid" id="A0A251RLM5"/>
<dbReference type="PROSITE" id="PS51782">
    <property type="entry name" value="LYSM"/>
    <property type="match status" value="2"/>
</dbReference>
<feature type="domain" description="LysM" evidence="2">
    <location>
        <begin position="172"/>
        <end position="216"/>
    </location>
</feature>
<dbReference type="Gene3D" id="3.10.350.10">
    <property type="entry name" value="LysM domain"/>
    <property type="match status" value="1"/>
</dbReference>
<dbReference type="InterPro" id="IPR036779">
    <property type="entry name" value="LysM_dom_sf"/>
</dbReference>
<reference evidence="3" key="3">
    <citation type="submission" date="2020-06" db="EMBL/GenBank/DDBJ databases">
        <title>Helianthus annuus Genome sequencing and assembly Release 2.</title>
        <authorList>
            <person name="Gouzy J."/>
            <person name="Langlade N."/>
            <person name="Munos S."/>
        </authorList>
    </citation>
    <scope>NUCLEOTIDE SEQUENCE</scope>
    <source>
        <tissue evidence="3">Leaves</tissue>
    </source>
</reference>
<reference evidence="4" key="2">
    <citation type="submission" date="2017-02" db="EMBL/GenBank/DDBJ databases">
        <title>Sunflower complete genome.</title>
        <authorList>
            <person name="Langlade N."/>
            <person name="Munos S."/>
        </authorList>
    </citation>
    <scope>NUCLEOTIDE SEQUENCE [LARGE SCALE GENOMIC DNA]</scope>
    <source>
        <tissue evidence="4">Leaves</tissue>
    </source>
</reference>
<dbReference type="Proteomes" id="UP000215914">
    <property type="component" value="Chromosome 17"/>
</dbReference>
<dbReference type="PANTHER" id="PTHR33734">
    <property type="entry name" value="LYSM DOMAIN-CONTAINING GPI-ANCHORED PROTEIN 2"/>
    <property type="match status" value="1"/>
</dbReference>
<keyword evidence="1" id="KW-0732">Signal</keyword>
<dbReference type="FunCoup" id="A0A251RLM5">
    <property type="interactions" value="1267"/>
</dbReference>
<feature type="domain" description="LysM" evidence="2">
    <location>
        <begin position="108"/>
        <end position="155"/>
    </location>
</feature>
<gene>
    <name evidence="4" type="primary">LYM2</name>
    <name evidence="4" type="ORF">HannXRQ_Chr17g0537871</name>
    <name evidence="3" type="ORF">HanXRQr2_Chr12g0548321</name>
</gene>
<proteinExistence type="predicted"/>
<keyword evidence="5" id="KW-1185">Reference proteome</keyword>
<reference evidence="3 5" key="1">
    <citation type="journal article" date="2017" name="Nature">
        <title>The sunflower genome provides insights into oil metabolism, flowering and Asterid evolution.</title>
        <authorList>
            <person name="Badouin H."/>
            <person name="Gouzy J."/>
            <person name="Grassa C.J."/>
            <person name="Murat F."/>
            <person name="Staton S.E."/>
            <person name="Cottret L."/>
            <person name="Lelandais-Briere C."/>
            <person name="Owens G.L."/>
            <person name="Carrere S."/>
            <person name="Mayjonade B."/>
            <person name="Legrand L."/>
            <person name="Gill N."/>
            <person name="Kane N.C."/>
            <person name="Bowers J.E."/>
            <person name="Hubner S."/>
            <person name="Bellec A."/>
            <person name="Berard A."/>
            <person name="Berges H."/>
            <person name="Blanchet N."/>
            <person name="Boniface M.C."/>
            <person name="Brunel D."/>
            <person name="Catrice O."/>
            <person name="Chaidir N."/>
            <person name="Claudel C."/>
            <person name="Donnadieu C."/>
            <person name="Faraut T."/>
            <person name="Fievet G."/>
            <person name="Helmstetter N."/>
            <person name="King M."/>
            <person name="Knapp S.J."/>
            <person name="Lai Z."/>
            <person name="Le Paslier M.C."/>
            <person name="Lippi Y."/>
            <person name="Lorenzon L."/>
            <person name="Mandel J.R."/>
            <person name="Marage G."/>
            <person name="Marchand G."/>
            <person name="Marquand E."/>
            <person name="Bret-Mestries E."/>
            <person name="Morien E."/>
            <person name="Nambeesan S."/>
            <person name="Nguyen T."/>
            <person name="Pegot-Espagnet P."/>
            <person name="Pouilly N."/>
            <person name="Raftis F."/>
            <person name="Sallet E."/>
            <person name="Schiex T."/>
            <person name="Thomas J."/>
            <person name="Vandecasteele C."/>
            <person name="Vares D."/>
            <person name="Vear F."/>
            <person name="Vautrin S."/>
            <person name="Crespi M."/>
            <person name="Mangin B."/>
            <person name="Burke J.M."/>
            <person name="Salse J."/>
            <person name="Munos S."/>
            <person name="Vincourt P."/>
            <person name="Rieseberg L.H."/>
            <person name="Langlade N.B."/>
        </authorList>
    </citation>
    <scope>NUCLEOTIDE SEQUENCE [LARGE SCALE GENOMIC DNA]</scope>
    <source>
        <strain evidence="5">cv. SF193</strain>
        <tissue evidence="3">Leaves</tissue>
    </source>
</reference>
<dbReference type="CDD" id="cd00118">
    <property type="entry name" value="LysM"/>
    <property type="match status" value="1"/>
</dbReference>
<organism evidence="4 5">
    <name type="scientific">Helianthus annuus</name>
    <name type="common">Common sunflower</name>
    <dbReference type="NCBI Taxonomy" id="4232"/>
    <lineage>
        <taxon>Eukaryota</taxon>
        <taxon>Viridiplantae</taxon>
        <taxon>Streptophyta</taxon>
        <taxon>Embryophyta</taxon>
        <taxon>Tracheophyta</taxon>
        <taxon>Spermatophyta</taxon>
        <taxon>Magnoliopsida</taxon>
        <taxon>eudicotyledons</taxon>
        <taxon>Gunneridae</taxon>
        <taxon>Pentapetalae</taxon>
        <taxon>asterids</taxon>
        <taxon>campanulids</taxon>
        <taxon>Asterales</taxon>
        <taxon>Asteraceae</taxon>
        <taxon>Asteroideae</taxon>
        <taxon>Heliantheae alliance</taxon>
        <taxon>Heliantheae</taxon>
        <taxon>Helianthus</taxon>
    </lineage>
</organism>
<dbReference type="PANTHER" id="PTHR33734:SF11">
    <property type="entry name" value="LYSM DOMAIN-CONTAINING GPI-ANCHORED PROTEIN 2"/>
    <property type="match status" value="1"/>
</dbReference>
<protein>
    <submittedName>
        <fullName evidence="3">LysM domain-containing protein</fullName>
    </submittedName>
    <submittedName>
        <fullName evidence="4">Putative lysm domain GPI-anchored protein 2</fullName>
    </submittedName>
</protein>
<dbReference type="GO" id="GO:0008061">
    <property type="term" value="F:chitin binding"/>
    <property type="evidence" value="ECO:0000318"/>
    <property type="project" value="GO_Central"/>
</dbReference>